<reference evidence="1" key="2">
    <citation type="submission" date="2021-01" db="EMBL/GenBank/DDBJ databases">
        <authorList>
            <person name="Schikora-Tamarit M.A."/>
        </authorList>
    </citation>
    <scope>NUCLEOTIDE SEQUENCE</scope>
    <source>
        <strain evidence="1">CBS2887</strain>
    </source>
</reference>
<evidence type="ECO:0000313" key="1">
    <source>
        <dbReference type="EMBL" id="KAH3685899.1"/>
    </source>
</evidence>
<gene>
    <name evidence="1" type="ORF">WICPIJ_003125</name>
</gene>
<sequence>MISFNLERSMRFSENTGFISSYWAWRSACDSDKMVYSEFKRWLRLLISLSLTGSVSRDLDACCWDFKILFSSSKWMILSLASLIFSLVETFKFSNSVERSLMRSLNCFFSLTSTKLGFLERLTSLATAEDKVVSGISDSASLVEETLCKALSFLGSVSLVME</sequence>
<reference evidence="1" key="1">
    <citation type="journal article" date="2021" name="Open Biol.">
        <title>Shared evolutionary footprints suggest mitochondrial oxidative damage underlies multiple complex I losses in fungi.</title>
        <authorList>
            <person name="Schikora-Tamarit M.A."/>
            <person name="Marcet-Houben M."/>
            <person name="Nosek J."/>
            <person name="Gabaldon T."/>
        </authorList>
    </citation>
    <scope>NUCLEOTIDE SEQUENCE</scope>
    <source>
        <strain evidence="1">CBS2887</strain>
    </source>
</reference>
<organism evidence="1 2">
    <name type="scientific">Wickerhamomyces pijperi</name>
    <name type="common">Yeast</name>
    <name type="synonym">Pichia pijperi</name>
    <dbReference type="NCBI Taxonomy" id="599730"/>
    <lineage>
        <taxon>Eukaryota</taxon>
        <taxon>Fungi</taxon>
        <taxon>Dikarya</taxon>
        <taxon>Ascomycota</taxon>
        <taxon>Saccharomycotina</taxon>
        <taxon>Saccharomycetes</taxon>
        <taxon>Phaffomycetales</taxon>
        <taxon>Wickerhamomycetaceae</taxon>
        <taxon>Wickerhamomyces</taxon>
    </lineage>
</organism>
<keyword evidence="2" id="KW-1185">Reference proteome</keyword>
<protein>
    <submittedName>
        <fullName evidence="1">Uncharacterized protein</fullName>
    </submittedName>
</protein>
<dbReference type="Proteomes" id="UP000774326">
    <property type="component" value="Unassembled WGS sequence"/>
</dbReference>
<accession>A0A9P8QAI7</accession>
<comment type="caution">
    <text evidence="1">The sequence shown here is derived from an EMBL/GenBank/DDBJ whole genome shotgun (WGS) entry which is preliminary data.</text>
</comment>
<evidence type="ECO:0000313" key="2">
    <source>
        <dbReference type="Proteomes" id="UP000774326"/>
    </source>
</evidence>
<name>A0A9P8QAI7_WICPI</name>
<proteinExistence type="predicted"/>
<dbReference type="AlphaFoldDB" id="A0A9P8QAI7"/>
<dbReference type="EMBL" id="JAEUBG010001734">
    <property type="protein sequence ID" value="KAH3685899.1"/>
    <property type="molecule type" value="Genomic_DNA"/>
</dbReference>